<evidence type="ECO:0000256" key="1">
    <source>
        <dbReference type="SAM" id="MobiDB-lite"/>
    </source>
</evidence>
<evidence type="ECO:0000313" key="3">
    <source>
        <dbReference type="Proteomes" id="UP000054538"/>
    </source>
</evidence>
<dbReference type="EMBL" id="KN826424">
    <property type="protein sequence ID" value="KIK78938.1"/>
    <property type="molecule type" value="Genomic_DNA"/>
</dbReference>
<keyword evidence="3" id="KW-1185">Reference proteome</keyword>
<dbReference type="OrthoDB" id="2692879at2759"/>
<proteinExistence type="predicted"/>
<protein>
    <submittedName>
        <fullName evidence="2">Uncharacterized protein</fullName>
    </submittedName>
</protein>
<reference evidence="2 3" key="1">
    <citation type="submission" date="2014-04" db="EMBL/GenBank/DDBJ databases">
        <authorList>
            <consortium name="DOE Joint Genome Institute"/>
            <person name="Kuo A."/>
            <person name="Kohler A."/>
            <person name="Jargeat P."/>
            <person name="Nagy L.G."/>
            <person name="Floudas D."/>
            <person name="Copeland A."/>
            <person name="Barry K.W."/>
            <person name="Cichocki N."/>
            <person name="Veneault-Fourrey C."/>
            <person name="LaButti K."/>
            <person name="Lindquist E.A."/>
            <person name="Lipzen A."/>
            <person name="Lundell T."/>
            <person name="Morin E."/>
            <person name="Murat C."/>
            <person name="Sun H."/>
            <person name="Tunlid A."/>
            <person name="Henrissat B."/>
            <person name="Grigoriev I.V."/>
            <person name="Hibbett D.S."/>
            <person name="Martin F."/>
            <person name="Nordberg H.P."/>
            <person name="Cantor M.N."/>
            <person name="Hua S.X."/>
        </authorList>
    </citation>
    <scope>NUCLEOTIDE SEQUENCE [LARGE SCALE GENOMIC DNA]</scope>
    <source>
        <strain evidence="2 3">Ve08.2h10</strain>
    </source>
</reference>
<dbReference type="HOGENOM" id="CLU_1825898_0_0_1"/>
<dbReference type="AlphaFoldDB" id="A0A0D0CU64"/>
<reference evidence="3" key="2">
    <citation type="submission" date="2015-01" db="EMBL/GenBank/DDBJ databases">
        <title>Evolutionary Origins and Diversification of the Mycorrhizal Mutualists.</title>
        <authorList>
            <consortium name="DOE Joint Genome Institute"/>
            <consortium name="Mycorrhizal Genomics Consortium"/>
            <person name="Kohler A."/>
            <person name="Kuo A."/>
            <person name="Nagy L.G."/>
            <person name="Floudas D."/>
            <person name="Copeland A."/>
            <person name="Barry K.W."/>
            <person name="Cichocki N."/>
            <person name="Veneault-Fourrey C."/>
            <person name="LaButti K."/>
            <person name="Lindquist E.A."/>
            <person name="Lipzen A."/>
            <person name="Lundell T."/>
            <person name="Morin E."/>
            <person name="Murat C."/>
            <person name="Riley R."/>
            <person name="Ohm R."/>
            <person name="Sun H."/>
            <person name="Tunlid A."/>
            <person name="Henrissat B."/>
            <person name="Grigoriev I.V."/>
            <person name="Hibbett D.S."/>
            <person name="Martin F."/>
        </authorList>
    </citation>
    <scope>NUCLEOTIDE SEQUENCE [LARGE SCALE GENOMIC DNA]</scope>
    <source>
        <strain evidence="3">Ve08.2h10</strain>
    </source>
</reference>
<feature type="compositionally biased region" description="Polar residues" evidence="1">
    <location>
        <begin position="108"/>
        <end position="134"/>
    </location>
</feature>
<sequence length="141" mass="15889">MIINEVIQERYGKKAGTKEALSVYQKVVQQVVKNLMEEEWDEAEYTAAKWNLDCGPPNEVKARNAARYGQKVFCKFAQEMWRACGMQVVIMAGWKQEDSNTDNKCYYPSQQSGTSNLNNGSVMHQTSAATSSTPVDPPKTR</sequence>
<organism evidence="2 3">
    <name type="scientific">Paxillus rubicundulus Ve08.2h10</name>
    <dbReference type="NCBI Taxonomy" id="930991"/>
    <lineage>
        <taxon>Eukaryota</taxon>
        <taxon>Fungi</taxon>
        <taxon>Dikarya</taxon>
        <taxon>Basidiomycota</taxon>
        <taxon>Agaricomycotina</taxon>
        <taxon>Agaricomycetes</taxon>
        <taxon>Agaricomycetidae</taxon>
        <taxon>Boletales</taxon>
        <taxon>Paxilineae</taxon>
        <taxon>Paxillaceae</taxon>
        <taxon>Paxillus</taxon>
    </lineage>
</organism>
<dbReference type="InParanoid" id="A0A0D0CU64"/>
<name>A0A0D0CU64_9AGAM</name>
<dbReference type="Proteomes" id="UP000054538">
    <property type="component" value="Unassembled WGS sequence"/>
</dbReference>
<gene>
    <name evidence="2" type="ORF">PAXRUDRAFT_16604</name>
</gene>
<accession>A0A0D0CU64</accession>
<feature type="region of interest" description="Disordered" evidence="1">
    <location>
        <begin position="102"/>
        <end position="141"/>
    </location>
</feature>
<evidence type="ECO:0000313" key="2">
    <source>
        <dbReference type="EMBL" id="KIK78938.1"/>
    </source>
</evidence>